<reference evidence="1 2" key="1">
    <citation type="journal article" date="2023" name="ACS Omega">
        <title>Identification of the Neoaspergillic Acid Biosynthesis Gene Cluster by Establishing an In Vitro CRISPR-Ribonucleoprotein Genetic System in Aspergillus melleus.</title>
        <authorList>
            <person name="Yuan B."/>
            <person name="Grau M.F."/>
            <person name="Murata R.M."/>
            <person name="Torok T."/>
            <person name="Venkateswaran K."/>
            <person name="Stajich J.E."/>
            <person name="Wang C.C.C."/>
        </authorList>
    </citation>
    <scope>NUCLEOTIDE SEQUENCE [LARGE SCALE GENOMIC DNA]</scope>
    <source>
        <strain evidence="1 2">IMV 1140</strain>
    </source>
</reference>
<organism evidence="1 2">
    <name type="scientific">Aspergillus melleus</name>
    <dbReference type="NCBI Taxonomy" id="138277"/>
    <lineage>
        <taxon>Eukaryota</taxon>
        <taxon>Fungi</taxon>
        <taxon>Dikarya</taxon>
        <taxon>Ascomycota</taxon>
        <taxon>Pezizomycotina</taxon>
        <taxon>Eurotiomycetes</taxon>
        <taxon>Eurotiomycetidae</taxon>
        <taxon>Eurotiales</taxon>
        <taxon>Aspergillaceae</taxon>
        <taxon>Aspergillus</taxon>
        <taxon>Aspergillus subgen. Circumdati</taxon>
    </lineage>
</organism>
<accession>A0ACC3BFR0</accession>
<keyword evidence="2" id="KW-1185">Reference proteome</keyword>
<dbReference type="EMBL" id="JAOPJF010000004">
    <property type="protein sequence ID" value="KAK1149343.1"/>
    <property type="molecule type" value="Genomic_DNA"/>
</dbReference>
<dbReference type="Proteomes" id="UP001177260">
    <property type="component" value="Unassembled WGS sequence"/>
</dbReference>
<evidence type="ECO:0000313" key="2">
    <source>
        <dbReference type="Proteomes" id="UP001177260"/>
    </source>
</evidence>
<proteinExistence type="predicted"/>
<evidence type="ECO:0000313" key="1">
    <source>
        <dbReference type="EMBL" id="KAK1149343.1"/>
    </source>
</evidence>
<sequence>MATIILPLTFFAAFALYTGIGWARGYYRRSSKNDPTPPSQTIEPLTPFDWNATEPEKHRPYKPKYNLTMSIEKTTLSDLLAIDNTYLDRITLRRQIMAEHEETVLAANDDIAFPAIQEFYVWMLGTYLPDRYPDLFVLTADPNLPSLPSPRSSTANLYLYSKVTHESYPLTLPESTPGIDILRRLGGLVEDDILFLLPSADGDGYVLQAFVTCFPNGFDTRKKLGLKLRDIHIPVPGYKEKLERSMDRWFERLEVGTVVRRFNWTIQPHARLFASSGNHLYEGDEVKPIEADIDQR</sequence>
<protein>
    <submittedName>
        <fullName evidence="1">Uncharacterized protein</fullName>
    </submittedName>
</protein>
<gene>
    <name evidence="1" type="ORF">N8T08_006566</name>
</gene>
<comment type="caution">
    <text evidence="1">The sequence shown here is derived from an EMBL/GenBank/DDBJ whole genome shotgun (WGS) entry which is preliminary data.</text>
</comment>
<name>A0ACC3BFR0_9EURO</name>